<keyword evidence="2" id="KW-0378">Hydrolase</keyword>
<dbReference type="SUPFAM" id="SSF52266">
    <property type="entry name" value="SGNH hydrolase"/>
    <property type="match status" value="1"/>
</dbReference>
<sequence length="612" mass="68723">MLSVIIALFLSLFSTTLGAALPSHRLDKRMIISKDATDALIAANVDVNRPHIRPSQKVEEILGIGDSYSAGIGSNGDIDSDDASSTCHRFARAWPMQLRNSDSWLDFNIDKPKLTFGACSGGVMKDLRDNQLQQGVPNPADVNLKIGKPQVAVLTIAGNDAQFSNIVNDCIYRFWFPKDCNTRLTEVEEKIRSPEFKKEIMDTYALIIGAGRDAGGANPSESFQAFVGGYVQFWNHDDPICDQVFWNRLWGTKLLITRELRKRMNDLADSLNSVLKSAANELQDFGVFYVEGYQSDFSTHRFCEPHDLEYHQHEDIGSSTWFWSYHSPYEDGNEGPTEDKAPVIGTDVFQDLLDVLIPDKAVQQTINDDNPPWNINEAFSSQEALLAAYTEATAGANPPKDPKPDDVNAIVKRVFHPKGTALTQFSDHFMQEIRNHRDEIEKPGPPYEPGMCTVHVREYQSCGKNEDSLSAEVEIRDNSGTVVGTSEGRKAINDNAPLRLSSKLPQDLVITGEHQGDYVQFTYGSLHWTSGDKKDGDDDDAYCILGDWDPRSIIEWINLCETFPNALRDRQMDCWFKCDYSWTGTWSYASAFVVQQTSIQGPPKLYPWTWLS</sequence>
<dbReference type="GO" id="GO:0016788">
    <property type="term" value="F:hydrolase activity, acting on ester bonds"/>
    <property type="evidence" value="ECO:0007669"/>
    <property type="project" value="InterPro"/>
</dbReference>
<organism evidence="2 3">
    <name type="scientific">Lophium mytilinum</name>
    <dbReference type="NCBI Taxonomy" id="390894"/>
    <lineage>
        <taxon>Eukaryota</taxon>
        <taxon>Fungi</taxon>
        <taxon>Dikarya</taxon>
        <taxon>Ascomycota</taxon>
        <taxon>Pezizomycotina</taxon>
        <taxon>Dothideomycetes</taxon>
        <taxon>Pleosporomycetidae</taxon>
        <taxon>Mytilinidiales</taxon>
        <taxon>Mytilinidiaceae</taxon>
        <taxon>Lophium</taxon>
    </lineage>
</organism>
<evidence type="ECO:0000313" key="2">
    <source>
        <dbReference type="EMBL" id="KAF2501532.1"/>
    </source>
</evidence>
<evidence type="ECO:0000313" key="3">
    <source>
        <dbReference type="Proteomes" id="UP000799750"/>
    </source>
</evidence>
<gene>
    <name evidence="2" type="ORF">BU16DRAFT_599513</name>
</gene>
<evidence type="ECO:0000256" key="1">
    <source>
        <dbReference type="SAM" id="SignalP"/>
    </source>
</evidence>
<dbReference type="PANTHER" id="PTHR37981:SF1">
    <property type="entry name" value="SGNH HYDROLASE-TYPE ESTERASE DOMAIN-CONTAINING PROTEIN"/>
    <property type="match status" value="1"/>
</dbReference>
<reference evidence="2" key="1">
    <citation type="journal article" date="2020" name="Stud. Mycol.">
        <title>101 Dothideomycetes genomes: a test case for predicting lifestyles and emergence of pathogens.</title>
        <authorList>
            <person name="Haridas S."/>
            <person name="Albert R."/>
            <person name="Binder M."/>
            <person name="Bloem J."/>
            <person name="Labutti K."/>
            <person name="Salamov A."/>
            <person name="Andreopoulos B."/>
            <person name="Baker S."/>
            <person name="Barry K."/>
            <person name="Bills G."/>
            <person name="Bluhm B."/>
            <person name="Cannon C."/>
            <person name="Castanera R."/>
            <person name="Culley D."/>
            <person name="Daum C."/>
            <person name="Ezra D."/>
            <person name="Gonzalez J."/>
            <person name="Henrissat B."/>
            <person name="Kuo A."/>
            <person name="Liang C."/>
            <person name="Lipzen A."/>
            <person name="Lutzoni F."/>
            <person name="Magnuson J."/>
            <person name="Mondo S."/>
            <person name="Nolan M."/>
            <person name="Ohm R."/>
            <person name="Pangilinan J."/>
            <person name="Park H.-J."/>
            <person name="Ramirez L."/>
            <person name="Alfaro M."/>
            <person name="Sun H."/>
            <person name="Tritt A."/>
            <person name="Yoshinaga Y."/>
            <person name="Zwiers L.-H."/>
            <person name="Turgeon B."/>
            <person name="Goodwin S."/>
            <person name="Spatafora J."/>
            <person name="Crous P."/>
            <person name="Grigoriev I."/>
        </authorList>
    </citation>
    <scope>NUCLEOTIDE SEQUENCE</scope>
    <source>
        <strain evidence="2">CBS 269.34</strain>
    </source>
</reference>
<proteinExistence type="predicted"/>
<dbReference type="AlphaFoldDB" id="A0A6A6RAU3"/>
<dbReference type="Proteomes" id="UP000799750">
    <property type="component" value="Unassembled WGS sequence"/>
</dbReference>
<accession>A0A6A6RAU3</accession>
<dbReference type="InterPro" id="IPR037460">
    <property type="entry name" value="SEST-like"/>
</dbReference>
<dbReference type="Gene3D" id="3.40.50.1110">
    <property type="entry name" value="SGNH hydrolase"/>
    <property type="match status" value="1"/>
</dbReference>
<dbReference type="CDD" id="cd01823">
    <property type="entry name" value="SEST_like"/>
    <property type="match status" value="1"/>
</dbReference>
<dbReference type="InterPro" id="IPR036514">
    <property type="entry name" value="SGNH_hydro_sf"/>
</dbReference>
<protein>
    <submittedName>
        <fullName evidence="2">SGNH hydrolase</fullName>
    </submittedName>
</protein>
<feature type="chain" id="PRO_5025440178" evidence="1">
    <location>
        <begin position="19"/>
        <end position="612"/>
    </location>
</feature>
<name>A0A6A6RAU3_9PEZI</name>
<keyword evidence="1" id="KW-0732">Signal</keyword>
<dbReference type="EMBL" id="MU004182">
    <property type="protein sequence ID" value="KAF2501532.1"/>
    <property type="molecule type" value="Genomic_DNA"/>
</dbReference>
<dbReference type="OrthoDB" id="21678at2759"/>
<feature type="signal peptide" evidence="1">
    <location>
        <begin position="1"/>
        <end position="18"/>
    </location>
</feature>
<keyword evidence="3" id="KW-1185">Reference proteome</keyword>
<dbReference type="GO" id="GO:0006629">
    <property type="term" value="P:lipid metabolic process"/>
    <property type="evidence" value="ECO:0007669"/>
    <property type="project" value="TreeGrafter"/>
</dbReference>
<dbReference type="PANTHER" id="PTHR37981">
    <property type="entry name" value="LIPASE 2"/>
    <property type="match status" value="1"/>
</dbReference>